<keyword evidence="3" id="KW-1185">Reference proteome</keyword>
<name>A0ABQ2WGS0_9GAMM</name>
<keyword evidence="1" id="KW-0812">Transmembrane</keyword>
<proteinExistence type="predicted"/>
<accession>A0ABQ2WGS0</accession>
<evidence type="ECO:0000313" key="3">
    <source>
        <dbReference type="Proteomes" id="UP000647585"/>
    </source>
</evidence>
<comment type="caution">
    <text evidence="2">The sequence shown here is derived from an EMBL/GenBank/DDBJ whole genome shotgun (WGS) entry which is preliminary data.</text>
</comment>
<keyword evidence="1" id="KW-0472">Membrane</keyword>
<dbReference type="EMBL" id="BMXO01000006">
    <property type="protein sequence ID" value="GGW55545.1"/>
    <property type="molecule type" value="Genomic_DNA"/>
</dbReference>
<keyword evidence="1" id="KW-1133">Transmembrane helix</keyword>
<dbReference type="Proteomes" id="UP000647585">
    <property type="component" value="Unassembled WGS sequence"/>
</dbReference>
<feature type="transmembrane region" description="Helical" evidence="1">
    <location>
        <begin position="14"/>
        <end position="31"/>
    </location>
</feature>
<protein>
    <submittedName>
        <fullName evidence="2">Uncharacterized protein</fullName>
    </submittedName>
</protein>
<sequence>MLDQLKDLVEKKGWIRLWLVVGLVIGLMGLFAGSEGLLFLGMLAIGLGWVLRWVVRGFE</sequence>
<gene>
    <name evidence="2" type="ORF">GCM10007158_15900</name>
</gene>
<feature type="transmembrane region" description="Helical" evidence="1">
    <location>
        <begin position="37"/>
        <end position="55"/>
    </location>
</feature>
<evidence type="ECO:0000313" key="2">
    <source>
        <dbReference type="EMBL" id="GGW55545.1"/>
    </source>
</evidence>
<dbReference type="RefSeq" id="WP_193461377.1">
    <property type="nucleotide sequence ID" value="NZ_BMXO01000006.1"/>
</dbReference>
<organism evidence="2 3">
    <name type="scientific">Halomonas johnsoniae</name>
    <dbReference type="NCBI Taxonomy" id="502832"/>
    <lineage>
        <taxon>Bacteria</taxon>
        <taxon>Pseudomonadati</taxon>
        <taxon>Pseudomonadota</taxon>
        <taxon>Gammaproteobacteria</taxon>
        <taxon>Oceanospirillales</taxon>
        <taxon>Halomonadaceae</taxon>
        <taxon>Halomonas</taxon>
    </lineage>
</organism>
<reference evidence="3" key="1">
    <citation type="journal article" date="2019" name="Int. J. Syst. Evol. Microbiol.">
        <title>The Global Catalogue of Microorganisms (GCM) 10K type strain sequencing project: providing services to taxonomists for standard genome sequencing and annotation.</title>
        <authorList>
            <consortium name="The Broad Institute Genomics Platform"/>
            <consortium name="The Broad Institute Genome Sequencing Center for Infectious Disease"/>
            <person name="Wu L."/>
            <person name="Ma J."/>
        </authorList>
    </citation>
    <scope>NUCLEOTIDE SEQUENCE [LARGE SCALE GENOMIC DNA]</scope>
    <source>
        <strain evidence="3">KCTC 22157</strain>
    </source>
</reference>
<evidence type="ECO:0000256" key="1">
    <source>
        <dbReference type="SAM" id="Phobius"/>
    </source>
</evidence>